<dbReference type="Pfam" id="PF07853">
    <property type="entry name" value="DUF1648"/>
    <property type="match status" value="1"/>
</dbReference>
<keyword evidence="2" id="KW-1133">Transmembrane helix</keyword>
<reference evidence="4 5" key="1">
    <citation type="submission" date="2019-03" db="EMBL/GenBank/DDBJ databases">
        <title>Draft Genome Sequence of Massilia arenosa sp. nov., a Novel Massilia Species Isolated from a Sandy-loam Maize Soil.</title>
        <authorList>
            <person name="Raths R."/>
            <person name="Peta V."/>
            <person name="Bucking H."/>
        </authorList>
    </citation>
    <scope>NUCLEOTIDE SEQUENCE [LARGE SCALE GENOMIC DNA]</scope>
    <source>
        <strain evidence="4 5">MC02</strain>
    </source>
</reference>
<evidence type="ECO:0000256" key="1">
    <source>
        <dbReference type="SAM" id="MobiDB-lite"/>
    </source>
</evidence>
<dbReference type="PANTHER" id="PTHR37810">
    <property type="entry name" value="IMMUNITY PROTEIN SDPI"/>
    <property type="match status" value="1"/>
</dbReference>
<dbReference type="EMBL" id="SPVF01000236">
    <property type="protein sequence ID" value="TFW15006.1"/>
    <property type="molecule type" value="Genomic_DNA"/>
</dbReference>
<proteinExistence type="predicted"/>
<dbReference type="GO" id="GO:0009636">
    <property type="term" value="P:response to toxic substance"/>
    <property type="evidence" value="ECO:0007669"/>
    <property type="project" value="TreeGrafter"/>
</dbReference>
<dbReference type="InterPro" id="IPR012867">
    <property type="entry name" value="DUF1648"/>
</dbReference>
<dbReference type="PANTHER" id="PTHR37810:SF5">
    <property type="entry name" value="IMMUNITY PROTEIN SDPI"/>
    <property type="match status" value="1"/>
</dbReference>
<evidence type="ECO:0000313" key="5">
    <source>
        <dbReference type="Proteomes" id="UP000298438"/>
    </source>
</evidence>
<feature type="region of interest" description="Disordered" evidence="1">
    <location>
        <begin position="116"/>
        <end position="141"/>
    </location>
</feature>
<protein>
    <submittedName>
        <fullName evidence="4">DUF1648 domain-containing protein</fullName>
    </submittedName>
</protein>
<keyword evidence="2" id="KW-0472">Membrane</keyword>
<comment type="caution">
    <text evidence="4">The sequence shown here is derived from an EMBL/GenBank/DDBJ whole genome shotgun (WGS) entry which is preliminary data.</text>
</comment>
<evidence type="ECO:0000256" key="2">
    <source>
        <dbReference type="SAM" id="Phobius"/>
    </source>
</evidence>
<dbReference type="RefSeq" id="WP_135208695.1">
    <property type="nucleotide sequence ID" value="NZ_SPVF01000236.1"/>
</dbReference>
<feature type="domain" description="DUF1648" evidence="3">
    <location>
        <begin position="12"/>
        <end position="60"/>
    </location>
</feature>
<feature type="transmembrane region" description="Helical" evidence="2">
    <location>
        <begin position="91"/>
        <end position="110"/>
    </location>
</feature>
<evidence type="ECO:0000259" key="3">
    <source>
        <dbReference type="Pfam" id="PF07853"/>
    </source>
</evidence>
<dbReference type="OrthoDB" id="9808690at2"/>
<evidence type="ECO:0000313" key="4">
    <source>
        <dbReference type="EMBL" id="TFW15006.1"/>
    </source>
</evidence>
<keyword evidence="2" id="KW-0812">Transmembrane</keyword>
<feature type="transmembrane region" description="Helical" evidence="2">
    <location>
        <begin position="46"/>
        <end position="71"/>
    </location>
</feature>
<feature type="transmembrane region" description="Helical" evidence="2">
    <location>
        <begin position="7"/>
        <end position="26"/>
    </location>
</feature>
<keyword evidence="5" id="KW-1185">Reference proteome</keyword>
<accession>A0A4Y9S4Q2</accession>
<gene>
    <name evidence="4" type="ORF">E4L96_18540</name>
</gene>
<sequence>MLDRRSNTIAAILVGLMSLAGAWVLLQVPPTAPIAIHFDAAGRPNGWAPAWIGMFGLPLLSAAVWGILMLLPRIDPRGENLKRSGRAMGAIGLATLVVLTIGQFVIAAPWSSWPTAAPRPTARRRQSCVLRTGTGRAPAGP</sequence>
<dbReference type="Proteomes" id="UP000298438">
    <property type="component" value="Unassembled WGS sequence"/>
</dbReference>
<name>A0A4Y9S4Q2_9BURK</name>
<dbReference type="AlphaFoldDB" id="A0A4Y9S4Q2"/>
<organism evidence="4 5">
    <name type="scientific">Zemynaea arenosa</name>
    <dbReference type="NCBI Taxonomy" id="2561931"/>
    <lineage>
        <taxon>Bacteria</taxon>
        <taxon>Pseudomonadati</taxon>
        <taxon>Pseudomonadota</taxon>
        <taxon>Betaproteobacteria</taxon>
        <taxon>Burkholderiales</taxon>
        <taxon>Oxalobacteraceae</taxon>
        <taxon>Telluria group</taxon>
        <taxon>Zemynaea</taxon>
    </lineage>
</organism>